<evidence type="ECO:0000313" key="1">
    <source>
        <dbReference type="EMBL" id="CAH6722229.1"/>
    </source>
</evidence>
<organism evidence="1 2">
    <name type="scientific">[Candida] jaroonii</name>
    <dbReference type="NCBI Taxonomy" id="467808"/>
    <lineage>
        <taxon>Eukaryota</taxon>
        <taxon>Fungi</taxon>
        <taxon>Dikarya</taxon>
        <taxon>Ascomycota</taxon>
        <taxon>Saccharomycotina</taxon>
        <taxon>Pichiomycetes</taxon>
        <taxon>Debaryomycetaceae</taxon>
        <taxon>Yamadazyma</taxon>
    </lineage>
</organism>
<comment type="caution">
    <text evidence="1">The sequence shown here is derived from an EMBL/GenBank/DDBJ whole genome shotgun (WGS) entry which is preliminary data.</text>
</comment>
<accession>A0ACA9YCP3</accession>
<keyword evidence="2" id="KW-1185">Reference proteome</keyword>
<gene>
    <name evidence="1" type="ORF">CLIB1444_08S04764</name>
</gene>
<protein>
    <submittedName>
        <fullName evidence="1">Sorting assembly machinery 50 kDa subunit</fullName>
    </submittedName>
</protein>
<reference evidence="1" key="1">
    <citation type="submission" date="2022-06" db="EMBL/GenBank/DDBJ databases">
        <authorList>
            <person name="Legras J.-L."/>
            <person name="Devillers H."/>
            <person name="Grondin C."/>
        </authorList>
    </citation>
    <scope>NUCLEOTIDE SEQUENCE</scope>
    <source>
        <strain evidence="1">CLIB 1444</strain>
    </source>
</reference>
<sequence>MLDFMDNAPATKTKEEKKLESLMEEKQQFMNQQTKKYLESLFEENSHKPIVLQNVHILNSEDFRNEFLIKQFLPLNKRHFTLSSFFQSIDEVSTNLSKSTALTNLEIDLNTQGNNDKLIASPIFKLVPVKKFFAKTGSNIGNGEGDGYIQFQWRNIFGGGENLSFDATTGTRTTASYLLNYSMPWFNKSLIRFDTSAYFNSRSMEWINSETVNRGITTKFTSSFKHFNFNFQIDNIWRNLHNLNSKSWDVITQSGPNFKSAVSASVNFDDRDNVHLPTKGRFFQLGVEANGLIPQADKFIKTMIEGQFAVPLNKYHHLILTSKSGLLVSEKTSYILDRFFIGGPNDVRSFMLNGLGPKSYGDSLGGDIFLNGGVSLVSSVPRYPESNFKFHNFINWGSLKLLDEHFLKHQFSIGYGFGILYNHPMARFELNFVLPLTSHQRDSIRKGLQYGIGVSFL</sequence>
<name>A0ACA9YCP3_9ASCO</name>
<dbReference type="EMBL" id="CALSDN010000008">
    <property type="protein sequence ID" value="CAH6722229.1"/>
    <property type="molecule type" value="Genomic_DNA"/>
</dbReference>
<proteinExistence type="predicted"/>
<dbReference type="Proteomes" id="UP001152531">
    <property type="component" value="Unassembled WGS sequence"/>
</dbReference>
<evidence type="ECO:0000313" key="2">
    <source>
        <dbReference type="Proteomes" id="UP001152531"/>
    </source>
</evidence>